<evidence type="ECO:0000313" key="5">
    <source>
        <dbReference type="Proteomes" id="UP001321249"/>
    </source>
</evidence>
<reference evidence="4 5" key="1">
    <citation type="submission" date="2019-11" db="EMBL/GenBank/DDBJ databases">
        <authorList>
            <person name="Cho J.-C."/>
        </authorList>
    </citation>
    <scope>NUCLEOTIDE SEQUENCE [LARGE SCALE GENOMIC DNA]</scope>
    <source>
        <strain evidence="3 4">JH1073</strain>
        <strain evidence="2 5">JH702</strain>
    </source>
</reference>
<evidence type="ECO:0000313" key="4">
    <source>
        <dbReference type="Proteomes" id="UP001219901"/>
    </source>
</evidence>
<evidence type="ECO:0000313" key="2">
    <source>
        <dbReference type="EMBL" id="MDG0866839.1"/>
    </source>
</evidence>
<dbReference type="Proteomes" id="UP001219901">
    <property type="component" value="Chromosome"/>
</dbReference>
<protein>
    <submittedName>
        <fullName evidence="3">DAK2 domain-containing protein</fullName>
    </submittedName>
</protein>
<dbReference type="PROSITE" id="PS51480">
    <property type="entry name" value="DHAL"/>
    <property type="match status" value="1"/>
</dbReference>
<feature type="domain" description="DhaL" evidence="1">
    <location>
        <begin position="14"/>
        <end position="206"/>
    </location>
</feature>
<evidence type="ECO:0000259" key="1">
    <source>
        <dbReference type="PROSITE" id="PS51480"/>
    </source>
</evidence>
<dbReference type="InterPro" id="IPR019986">
    <property type="entry name" value="YloV-like"/>
</dbReference>
<sequence length="558" mass="59420">MSRSNTNIPSGTSSRLTDMIRATTKAIEANRDTINALNVFPVPDGDTGTNMLLTLRSVVDDLPTNSTESANNVAKTIARSALLGARGNSGLILAQYFKGLAEAIGDATELTGEHFARSIRLASDNAYKALPNPVEGTMLTVYRECAEVAEQSANADNDLVSVMSDVATEAIESVRRTPSLLPVLKEAEVVDSGGFGFAVMLDGALRALTGENPAGRTIPVPMPTGTNFSGMVKTDFVDASEETDWGYCTVFAIHAENIDIDKLRNHMDQIGRSPVVDGTNGLAKVHVHMEDPGKALSAGIKYGELSNIEIANMDDQTSDWAADRRESGHSPQDNQPQEQVEIAVVAVAVGQGLSDLIISAGLGATSVLEGGDTMNPSVSELLKAVESAPSNNVILLPNNKNVLPAALEVPALTKKEVRVIPTRSVQTGVAALLEFSTQLNLDENTEAMTDILGDVGDGRVCQATRDVTIHGHKIVKGMSFATFDDDIVAVGREPLFVLSKMIEAKIEGADIITVYTGESVTPEQAESTTETLESKFDNVEFEVVYGGQPHYDYLVAVE</sequence>
<evidence type="ECO:0000313" key="3">
    <source>
        <dbReference type="EMBL" id="WFG38259.1"/>
    </source>
</evidence>
<dbReference type="Pfam" id="PF13684">
    <property type="entry name" value="FakA-like_C"/>
    <property type="match status" value="1"/>
</dbReference>
<proteinExistence type="predicted"/>
<dbReference type="PANTHER" id="PTHR33434:SF4">
    <property type="entry name" value="PHOSPHATASE PROTEIN"/>
    <property type="match status" value="1"/>
</dbReference>
<dbReference type="RefSeq" id="WP_342824608.1">
    <property type="nucleotide sequence ID" value="NZ_CP046146.1"/>
</dbReference>
<dbReference type="GO" id="GO:0004371">
    <property type="term" value="F:glycerone kinase activity"/>
    <property type="evidence" value="ECO:0007669"/>
    <property type="project" value="InterPro"/>
</dbReference>
<dbReference type="InterPro" id="IPR004007">
    <property type="entry name" value="DhaL_dom"/>
</dbReference>
<dbReference type="EMBL" id="WMBE01000002">
    <property type="protein sequence ID" value="MDG0866839.1"/>
    <property type="molecule type" value="Genomic_DNA"/>
</dbReference>
<dbReference type="AlphaFoldDB" id="A0AAJ5ZBJ8"/>
<name>A0AAJ5ZBJ8_9CHLR</name>
<dbReference type="Gene3D" id="1.25.40.340">
    <property type="match status" value="1"/>
</dbReference>
<dbReference type="PANTHER" id="PTHR33434">
    <property type="entry name" value="DEGV DOMAIN-CONTAINING PROTEIN DR_1986-RELATED"/>
    <property type="match status" value="1"/>
</dbReference>
<dbReference type="GO" id="GO:0006071">
    <property type="term" value="P:glycerol metabolic process"/>
    <property type="evidence" value="ECO:0007669"/>
    <property type="project" value="InterPro"/>
</dbReference>
<dbReference type="Proteomes" id="UP001321249">
    <property type="component" value="Unassembled WGS sequence"/>
</dbReference>
<organism evidence="3 4">
    <name type="scientific">Candidatus Lucifugimonas marina</name>
    <dbReference type="NCBI Taxonomy" id="3038979"/>
    <lineage>
        <taxon>Bacteria</taxon>
        <taxon>Bacillati</taxon>
        <taxon>Chloroflexota</taxon>
        <taxon>Dehalococcoidia</taxon>
        <taxon>SAR202 cluster</taxon>
        <taxon>Candidatus Lucifugimonadales</taxon>
        <taxon>Candidatus Lucifugimonadaceae</taxon>
        <taxon>Candidatus Lucifugimonas</taxon>
    </lineage>
</organism>
<dbReference type="InterPro" id="IPR033470">
    <property type="entry name" value="FakA-like_C"/>
</dbReference>
<dbReference type="SMART" id="SM01121">
    <property type="entry name" value="Dak1_2"/>
    <property type="match status" value="1"/>
</dbReference>
<gene>
    <name evidence="2" type="ORF">GKO46_07085</name>
    <name evidence="3" type="ORF">GKO48_01090</name>
</gene>
<dbReference type="InterPro" id="IPR048394">
    <property type="entry name" value="FakA-like_M"/>
</dbReference>
<dbReference type="NCBIfam" id="TIGR03599">
    <property type="entry name" value="YloV"/>
    <property type="match status" value="1"/>
</dbReference>
<dbReference type="InterPro" id="IPR050270">
    <property type="entry name" value="DegV_domain_contain"/>
</dbReference>
<dbReference type="SMART" id="SM01120">
    <property type="entry name" value="Dak2"/>
    <property type="match status" value="1"/>
</dbReference>
<dbReference type="Pfam" id="PF21645">
    <property type="entry name" value="FakA-like_M"/>
    <property type="match status" value="1"/>
</dbReference>
<dbReference type="SUPFAM" id="SSF101473">
    <property type="entry name" value="DhaL-like"/>
    <property type="match status" value="1"/>
</dbReference>
<dbReference type="EMBL" id="CP046147">
    <property type="protein sequence ID" value="WFG38259.1"/>
    <property type="molecule type" value="Genomic_DNA"/>
</dbReference>
<dbReference type="InterPro" id="IPR036117">
    <property type="entry name" value="DhaL_dom_sf"/>
</dbReference>
<reference evidence="3" key="2">
    <citation type="journal article" date="2023" name="Nat. Commun.">
        <title>Cultivation of marine bacteria of the SAR202 clade.</title>
        <authorList>
            <person name="Lim Y."/>
            <person name="Seo J.H."/>
            <person name="Giovannoni S.J."/>
            <person name="Kang I."/>
            <person name="Cho J.C."/>
        </authorList>
    </citation>
    <scope>NUCLEOTIDE SEQUENCE</scope>
    <source>
        <strain evidence="3">JH1073</strain>
    </source>
</reference>
<reference evidence="4" key="3">
    <citation type="submission" date="2023-06" db="EMBL/GenBank/DDBJ databases">
        <title>Pangenomics reveal diversification of enzyme families and niche specialization in globally abundant SAR202 bacteria.</title>
        <authorList>
            <person name="Saw J.H.W."/>
        </authorList>
    </citation>
    <scope>NUCLEOTIDE SEQUENCE [LARGE SCALE GENOMIC DNA]</scope>
    <source>
        <strain evidence="4">JH1073</strain>
    </source>
</reference>
<accession>A0AAJ5ZBJ8</accession>
<dbReference type="Pfam" id="PF02734">
    <property type="entry name" value="Dak2"/>
    <property type="match status" value="1"/>
</dbReference>
<keyword evidence="4" id="KW-1185">Reference proteome</keyword>